<feature type="compositionally biased region" description="Basic residues" evidence="1">
    <location>
        <begin position="153"/>
        <end position="164"/>
    </location>
</feature>
<organism evidence="2 3">
    <name type="scientific">Tritrichomonas musculus</name>
    <dbReference type="NCBI Taxonomy" id="1915356"/>
    <lineage>
        <taxon>Eukaryota</taxon>
        <taxon>Metamonada</taxon>
        <taxon>Parabasalia</taxon>
        <taxon>Tritrichomonadida</taxon>
        <taxon>Tritrichomonadidae</taxon>
        <taxon>Tritrichomonas</taxon>
    </lineage>
</organism>
<evidence type="ECO:0000313" key="3">
    <source>
        <dbReference type="Proteomes" id="UP001470230"/>
    </source>
</evidence>
<name>A0ABR2GWD1_9EUKA</name>
<sequence length="437" mass="51942">MNFSDEIKEKLSQFDQETSHLLRGLIARHNHEIDFFERNWLYKYEDYYKNLFCDEVIMAIRDVDERNERQYQRTKLENSFKRKLNSLKKKQQNEYESFTQKRLRDRSLIFSSDRNATILSYRSNSPLPLPFKIPNMDQLINDSNPSNQEKTGKIKKKKKVRRFHTNHDIDNNFDNNSFDDDQENTVSSLNKGKNSINHHSSNKNQTNSSHIRNHTTKSYPKGSSASFLPSRSKFIPDSSQKCHFTEKKDPNSRHKKDNQEDFDVLDVKSLDKHFKKRDQKRKEIEEERQRRFEEKFSYQINSKDVLNYRRKNITDKIILDKIQNKTKGQYGSFKLTEIDNNQSQVDSNPELFDNNQKDKKNFIIESKKIKEEEILIAPINILDSVQLASESSSDSIENKVPTNQISLEYSYESYYSEYEVEEKIYLCPANKVKKKSK</sequence>
<proteinExistence type="predicted"/>
<protein>
    <submittedName>
        <fullName evidence="2">Uncharacterized protein</fullName>
    </submittedName>
</protein>
<evidence type="ECO:0000256" key="1">
    <source>
        <dbReference type="SAM" id="MobiDB-lite"/>
    </source>
</evidence>
<dbReference type="EMBL" id="JAPFFF010000056">
    <property type="protein sequence ID" value="KAK8838229.1"/>
    <property type="molecule type" value="Genomic_DNA"/>
</dbReference>
<gene>
    <name evidence="2" type="ORF">M9Y10_035649</name>
</gene>
<feature type="compositionally biased region" description="Low complexity" evidence="1">
    <location>
        <begin position="190"/>
        <end position="204"/>
    </location>
</feature>
<keyword evidence="3" id="KW-1185">Reference proteome</keyword>
<comment type="caution">
    <text evidence="2">The sequence shown here is derived from an EMBL/GenBank/DDBJ whole genome shotgun (WGS) entry which is preliminary data.</text>
</comment>
<accession>A0ABR2GWD1</accession>
<feature type="compositionally biased region" description="Polar residues" evidence="1">
    <location>
        <begin position="205"/>
        <end position="229"/>
    </location>
</feature>
<reference evidence="2 3" key="1">
    <citation type="submission" date="2024-04" db="EMBL/GenBank/DDBJ databases">
        <title>Tritrichomonas musculus Genome.</title>
        <authorList>
            <person name="Alves-Ferreira E."/>
            <person name="Grigg M."/>
            <person name="Lorenzi H."/>
            <person name="Galac M."/>
        </authorList>
    </citation>
    <scope>NUCLEOTIDE SEQUENCE [LARGE SCALE GENOMIC DNA]</scope>
    <source>
        <strain evidence="2 3">EAF2021</strain>
    </source>
</reference>
<feature type="compositionally biased region" description="Polar residues" evidence="1">
    <location>
        <begin position="138"/>
        <end position="149"/>
    </location>
</feature>
<evidence type="ECO:0000313" key="2">
    <source>
        <dbReference type="EMBL" id="KAK8838229.1"/>
    </source>
</evidence>
<dbReference type="Proteomes" id="UP001470230">
    <property type="component" value="Unassembled WGS sequence"/>
</dbReference>
<feature type="compositionally biased region" description="Basic and acidic residues" evidence="1">
    <location>
        <begin position="243"/>
        <end position="252"/>
    </location>
</feature>
<feature type="region of interest" description="Disordered" evidence="1">
    <location>
        <begin position="136"/>
        <end position="261"/>
    </location>
</feature>